<gene>
    <name evidence="5" type="ORF">OJ997_08695</name>
</gene>
<dbReference type="InterPro" id="IPR027417">
    <property type="entry name" value="P-loop_NTPase"/>
</dbReference>
<dbReference type="Pfam" id="PF13191">
    <property type="entry name" value="AAA_16"/>
    <property type="match status" value="1"/>
</dbReference>
<dbReference type="GO" id="GO:0006355">
    <property type="term" value="P:regulation of DNA-templated transcription"/>
    <property type="evidence" value="ECO:0007669"/>
    <property type="project" value="InterPro"/>
</dbReference>
<name>A0A9X3NDX1_9ACTN</name>
<dbReference type="InterPro" id="IPR036388">
    <property type="entry name" value="WH-like_DNA-bd_sf"/>
</dbReference>
<sequence>MPDRRAPLRERDAELGAIAGSLEALAAGRPGVLMIEGPAGIGKTSLLAALETRAQTAGLRVLRARGSELEGDFAFGIAGQLLEPLVFTGGADELERWFAGPAAAARPLFDLELAREAVVDDAVRQQRRHGLFWLVANLSRERPLLIVVDDAQWADDASAEFLRHLATRLDRLPVLLVIASRPSGGPLLRLLAEVSTRVLRPARLSQDAVAAWVSEAFETAGDASFTEAVHRATDGNPFLVGELVREVRAQGMEPGHDASERVRTLSPSSVTTAVVVRLESLPPEAGALARALATLGEAGVEVVADLAGQPLEVATAAATALVRADILADRRTAARDTGSTPRRRAADDVGADSPPRRATDLPGAATPRRATDTPSAATPRRATDTPSASSAWHPDAPSAPADDGHRLRFAHPLVRTALYDDIPAPERRIAHGRAALALHRAGARPEQVAAQLLLAPPVREEPWALATLAAAARAALSRGVPEVATRLLARALQETGDPDVRCELLLALGRAEVLAREPDAVDHLREAVQLARTPAQRVAATVTLSRVLRFAAAGGEAVELLEEVGATLEDESLKLRIELELLAAATVSHEARRRVGAPGERWPRPSDDAFFAQFLQAAHAVEAAGQGQPATRVLELATAGVAVDPGPTHLGRHVRLLAAYAFLLSDHYDLVEQQLDALADVAAARGGAELAASVTAQRAFLAYRRGHLDDASRHALAALDPDDETGPPSAYLLPAVAGLIWVAIGTGEPPHPIVALTPTDGDSLFARHLDFAHAVLAVQQGDRELGLARLLAVGERELALGWSGPAPLAWRSQAALALDALDRRDEARPLAEEELRLAEACESPRAIGMAQRTVALLTDDPEERIAGLERAVEVLARSGADLEHARALLELGTALRRERGPGAAREPLRAAYGLAERCGATAVTERAHKELLAAGARPRRAATSGGEALTERERAVAELAAAGQTNRGIAEALFVSEKTVETHLRHVFRKLGVGSRRALPEVLDDTP</sequence>
<keyword evidence="1" id="KW-0547">Nucleotide-binding</keyword>
<dbReference type="InterPro" id="IPR000792">
    <property type="entry name" value="Tscrpt_reg_LuxR_C"/>
</dbReference>
<comment type="caution">
    <text evidence="5">The sequence shown here is derived from an EMBL/GenBank/DDBJ whole genome shotgun (WGS) entry which is preliminary data.</text>
</comment>
<dbReference type="CDD" id="cd06170">
    <property type="entry name" value="LuxR_C_like"/>
    <property type="match status" value="1"/>
</dbReference>
<dbReference type="Proteomes" id="UP001147653">
    <property type="component" value="Unassembled WGS sequence"/>
</dbReference>
<proteinExistence type="predicted"/>
<dbReference type="PANTHER" id="PTHR16305">
    <property type="entry name" value="TESTICULAR SOLUBLE ADENYLYL CYCLASE"/>
    <property type="match status" value="1"/>
</dbReference>
<protein>
    <submittedName>
        <fullName evidence="5">AAA family ATPase</fullName>
    </submittedName>
</protein>
<dbReference type="PROSITE" id="PS50043">
    <property type="entry name" value="HTH_LUXR_2"/>
    <property type="match status" value="1"/>
</dbReference>
<feature type="region of interest" description="Disordered" evidence="3">
    <location>
        <begin position="332"/>
        <end position="405"/>
    </location>
</feature>
<evidence type="ECO:0000259" key="4">
    <source>
        <dbReference type="PROSITE" id="PS50043"/>
    </source>
</evidence>
<dbReference type="SMART" id="SM00382">
    <property type="entry name" value="AAA"/>
    <property type="match status" value="1"/>
</dbReference>
<keyword evidence="2" id="KW-0067">ATP-binding</keyword>
<dbReference type="GO" id="GO:0005524">
    <property type="term" value="F:ATP binding"/>
    <property type="evidence" value="ECO:0007669"/>
    <property type="project" value="UniProtKB-KW"/>
</dbReference>
<dbReference type="SUPFAM" id="SSF46894">
    <property type="entry name" value="C-terminal effector domain of the bipartite response regulators"/>
    <property type="match status" value="1"/>
</dbReference>
<dbReference type="AlphaFoldDB" id="A0A9X3NDX1"/>
<dbReference type="Gene3D" id="1.10.10.10">
    <property type="entry name" value="Winged helix-like DNA-binding domain superfamily/Winged helix DNA-binding domain"/>
    <property type="match status" value="1"/>
</dbReference>
<dbReference type="PRINTS" id="PR00038">
    <property type="entry name" value="HTHLUXR"/>
</dbReference>
<dbReference type="EMBL" id="JAPDDP010000012">
    <property type="protein sequence ID" value="MDA0180372.1"/>
    <property type="molecule type" value="Genomic_DNA"/>
</dbReference>
<reference evidence="5" key="1">
    <citation type="submission" date="2022-10" db="EMBL/GenBank/DDBJ databases">
        <title>The WGS of Solirubrobacter phytolaccae KCTC 29190.</title>
        <authorList>
            <person name="Jiang Z."/>
        </authorList>
    </citation>
    <scope>NUCLEOTIDE SEQUENCE</scope>
    <source>
        <strain evidence="5">KCTC 29190</strain>
    </source>
</reference>
<feature type="domain" description="HTH luxR-type" evidence="4">
    <location>
        <begin position="942"/>
        <end position="1007"/>
    </location>
</feature>
<dbReference type="InterPro" id="IPR016032">
    <property type="entry name" value="Sig_transdc_resp-reg_C-effctor"/>
</dbReference>
<evidence type="ECO:0000256" key="1">
    <source>
        <dbReference type="ARBA" id="ARBA00022741"/>
    </source>
</evidence>
<organism evidence="5 6">
    <name type="scientific">Solirubrobacter phytolaccae</name>
    <dbReference type="NCBI Taxonomy" id="1404360"/>
    <lineage>
        <taxon>Bacteria</taxon>
        <taxon>Bacillati</taxon>
        <taxon>Actinomycetota</taxon>
        <taxon>Thermoleophilia</taxon>
        <taxon>Solirubrobacterales</taxon>
        <taxon>Solirubrobacteraceae</taxon>
        <taxon>Solirubrobacter</taxon>
    </lineage>
</organism>
<evidence type="ECO:0000313" key="5">
    <source>
        <dbReference type="EMBL" id="MDA0180372.1"/>
    </source>
</evidence>
<dbReference type="GO" id="GO:0005737">
    <property type="term" value="C:cytoplasm"/>
    <property type="evidence" value="ECO:0007669"/>
    <property type="project" value="TreeGrafter"/>
</dbReference>
<dbReference type="InterPro" id="IPR041664">
    <property type="entry name" value="AAA_16"/>
</dbReference>
<dbReference type="SUPFAM" id="SSF52540">
    <property type="entry name" value="P-loop containing nucleoside triphosphate hydrolases"/>
    <property type="match status" value="1"/>
</dbReference>
<dbReference type="Pfam" id="PF00196">
    <property type="entry name" value="GerE"/>
    <property type="match status" value="1"/>
</dbReference>
<accession>A0A9X3NDX1</accession>
<dbReference type="GO" id="GO:0003677">
    <property type="term" value="F:DNA binding"/>
    <property type="evidence" value="ECO:0007669"/>
    <property type="project" value="InterPro"/>
</dbReference>
<dbReference type="PANTHER" id="PTHR16305:SF35">
    <property type="entry name" value="TRANSCRIPTIONAL ACTIVATOR DOMAIN"/>
    <property type="match status" value="1"/>
</dbReference>
<evidence type="ECO:0000256" key="2">
    <source>
        <dbReference type="ARBA" id="ARBA00022840"/>
    </source>
</evidence>
<evidence type="ECO:0000313" key="6">
    <source>
        <dbReference type="Proteomes" id="UP001147653"/>
    </source>
</evidence>
<evidence type="ECO:0000256" key="3">
    <source>
        <dbReference type="SAM" id="MobiDB-lite"/>
    </source>
</evidence>
<dbReference type="GO" id="GO:0004016">
    <property type="term" value="F:adenylate cyclase activity"/>
    <property type="evidence" value="ECO:0007669"/>
    <property type="project" value="TreeGrafter"/>
</dbReference>
<dbReference type="RefSeq" id="WP_272599527.1">
    <property type="nucleotide sequence ID" value="NZ_JAPDDP010000012.1"/>
</dbReference>
<dbReference type="InterPro" id="IPR003593">
    <property type="entry name" value="AAA+_ATPase"/>
</dbReference>
<dbReference type="SMART" id="SM00421">
    <property type="entry name" value="HTH_LUXR"/>
    <property type="match status" value="1"/>
</dbReference>
<keyword evidence="6" id="KW-1185">Reference proteome</keyword>
<dbReference type="PROSITE" id="PS00622">
    <property type="entry name" value="HTH_LUXR_1"/>
    <property type="match status" value="1"/>
</dbReference>